<accession>A0A099EVV8</accession>
<dbReference type="Gene3D" id="3.90.1720.10">
    <property type="entry name" value="endopeptidase domain like (from Nostoc punctiforme)"/>
    <property type="match status" value="1"/>
</dbReference>
<keyword evidence="4" id="KW-0788">Thiol protease</keyword>
<evidence type="ECO:0000256" key="3">
    <source>
        <dbReference type="ARBA" id="ARBA00022801"/>
    </source>
</evidence>
<dbReference type="STRING" id="690417.IC63_14780"/>
<evidence type="ECO:0000259" key="5">
    <source>
        <dbReference type="PROSITE" id="PS51935"/>
    </source>
</evidence>
<reference evidence="6 7" key="1">
    <citation type="submission" date="2014-09" db="EMBL/GenBank/DDBJ databases">
        <authorList>
            <person name="McGinnis J.M."/>
            <person name="Wolfgang W.J."/>
        </authorList>
    </citation>
    <scope>NUCLEOTIDE SEQUENCE [LARGE SCALE GENOMIC DNA]</scope>
    <source>
        <strain evidence="6 7">HAMBI 3106</strain>
    </source>
</reference>
<keyword evidence="7" id="KW-1185">Reference proteome</keyword>
<dbReference type="OrthoDB" id="6058745at2"/>
<gene>
    <name evidence="6" type="ORF">IC63_14780</name>
</gene>
<proteinExistence type="inferred from homology"/>
<dbReference type="GO" id="GO:0008234">
    <property type="term" value="F:cysteine-type peptidase activity"/>
    <property type="evidence" value="ECO:0007669"/>
    <property type="project" value="UniProtKB-KW"/>
</dbReference>
<dbReference type="NCBIfam" id="TIGR02219">
    <property type="entry name" value="phage_NlpC_fam"/>
    <property type="match status" value="1"/>
</dbReference>
<dbReference type="InterPro" id="IPR000064">
    <property type="entry name" value="NLP_P60_dom"/>
</dbReference>
<dbReference type="SUPFAM" id="SSF54001">
    <property type="entry name" value="Cysteine proteinases"/>
    <property type="match status" value="1"/>
</dbReference>
<keyword evidence="2" id="KW-0645">Protease</keyword>
<reference evidence="6 7" key="2">
    <citation type="submission" date="2014-10" db="EMBL/GenBank/DDBJ databases">
        <title>Paracoccus sanguinis sp. nov., isolated from clinical specimens of New York State patients.</title>
        <authorList>
            <person name="Mingle L.A."/>
            <person name="Cole J.A."/>
            <person name="Lapierre P."/>
            <person name="Musser K.A."/>
        </authorList>
    </citation>
    <scope>NUCLEOTIDE SEQUENCE [LARGE SCALE GENOMIC DNA]</scope>
    <source>
        <strain evidence="6 7">HAMBI 3106</strain>
    </source>
</reference>
<comment type="similarity">
    <text evidence="1">Belongs to the peptidase C40 family.</text>
</comment>
<keyword evidence="3" id="KW-0378">Hydrolase</keyword>
<organism evidence="6 7">
    <name type="scientific">Paracoccus sphaerophysae</name>
    <dbReference type="NCBI Taxonomy" id="690417"/>
    <lineage>
        <taxon>Bacteria</taxon>
        <taxon>Pseudomonadati</taxon>
        <taxon>Pseudomonadota</taxon>
        <taxon>Alphaproteobacteria</taxon>
        <taxon>Rhodobacterales</taxon>
        <taxon>Paracoccaceae</taxon>
        <taxon>Paracoccus</taxon>
    </lineage>
</organism>
<protein>
    <submittedName>
        <fullName evidence="6">Peptidase</fullName>
    </submittedName>
</protein>
<name>A0A099EVV8_9RHOB</name>
<evidence type="ECO:0000256" key="1">
    <source>
        <dbReference type="ARBA" id="ARBA00007074"/>
    </source>
</evidence>
<dbReference type="GO" id="GO:0006508">
    <property type="term" value="P:proteolysis"/>
    <property type="evidence" value="ECO:0007669"/>
    <property type="project" value="UniProtKB-KW"/>
</dbReference>
<evidence type="ECO:0000256" key="2">
    <source>
        <dbReference type="ARBA" id="ARBA00022670"/>
    </source>
</evidence>
<sequence length="141" mass="14981">MSARVVDIARAWIGTPYVHQGSARGAGTDCLGLIRGVWRQLYGSEPEVAPAYTPDWGEIGGDELLMQAALRNLIPVKPGGGATPGEVLLFRMRDGAVAKHLGIRAGVGEAASFVHAYDRHGVVESPLSAPWQARTRGFPPP</sequence>
<evidence type="ECO:0000256" key="4">
    <source>
        <dbReference type="ARBA" id="ARBA00022807"/>
    </source>
</evidence>
<feature type="domain" description="NlpC/P60" evidence="5">
    <location>
        <begin position="1"/>
        <end position="141"/>
    </location>
</feature>
<dbReference type="InterPro" id="IPR011929">
    <property type="entry name" value="Phage_pept_NlpC/P60"/>
</dbReference>
<evidence type="ECO:0000313" key="6">
    <source>
        <dbReference type="EMBL" id="KGJ02389.1"/>
    </source>
</evidence>
<comment type="caution">
    <text evidence="6">The sequence shown here is derived from an EMBL/GenBank/DDBJ whole genome shotgun (WGS) entry which is preliminary data.</text>
</comment>
<dbReference type="Pfam" id="PF00877">
    <property type="entry name" value="NLPC_P60"/>
    <property type="match status" value="1"/>
</dbReference>
<dbReference type="EMBL" id="JRKS01000069">
    <property type="protein sequence ID" value="KGJ02389.1"/>
    <property type="molecule type" value="Genomic_DNA"/>
</dbReference>
<evidence type="ECO:0000313" key="7">
    <source>
        <dbReference type="Proteomes" id="UP000029917"/>
    </source>
</evidence>
<dbReference type="RefSeq" id="WP_036721541.1">
    <property type="nucleotide sequence ID" value="NZ_JRKS01000069.1"/>
</dbReference>
<dbReference type="InterPro" id="IPR038765">
    <property type="entry name" value="Papain-like_cys_pep_sf"/>
</dbReference>
<dbReference type="PROSITE" id="PS51935">
    <property type="entry name" value="NLPC_P60"/>
    <property type="match status" value="1"/>
</dbReference>
<dbReference type="Proteomes" id="UP000029917">
    <property type="component" value="Unassembled WGS sequence"/>
</dbReference>
<dbReference type="AlphaFoldDB" id="A0A099EVV8"/>
<feature type="non-terminal residue" evidence="6">
    <location>
        <position position="141"/>
    </location>
</feature>